<feature type="region of interest" description="Disordered" evidence="1">
    <location>
        <begin position="562"/>
        <end position="605"/>
    </location>
</feature>
<feature type="region of interest" description="Disordered" evidence="1">
    <location>
        <begin position="276"/>
        <end position="301"/>
    </location>
</feature>
<reference evidence="2" key="2">
    <citation type="submission" date="2025-08" db="UniProtKB">
        <authorList>
            <consortium name="Ensembl"/>
        </authorList>
    </citation>
    <scope>IDENTIFICATION</scope>
</reference>
<dbReference type="InterPro" id="IPR029331">
    <property type="entry name" value="MLIP"/>
</dbReference>
<name>A0A8C9W9I1_SCLFO</name>
<dbReference type="CTD" id="90523"/>
<dbReference type="PANTHER" id="PTHR31514">
    <property type="entry name" value="MUSCULAR LMNA-INTERACTING PROTEIN MLIP"/>
    <property type="match status" value="1"/>
</dbReference>
<evidence type="ECO:0000313" key="3">
    <source>
        <dbReference type="Proteomes" id="UP000694397"/>
    </source>
</evidence>
<feature type="compositionally biased region" description="Basic and acidic residues" evidence="1">
    <location>
        <begin position="587"/>
        <end position="600"/>
    </location>
</feature>
<dbReference type="Pfam" id="PF15274">
    <property type="entry name" value="MLIP"/>
    <property type="match status" value="1"/>
</dbReference>
<dbReference type="Ensembl" id="ENSSFOT00015047014.1">
    <property type="protein sequence ID" value="ENSSFOP00015070659.1"/>
    <property type="gene ID" value="ENSSFOG00015024979.1"/>
</dbReference>
<evidence type="ECO:0000313" key="2">
    <source>
        <dbReference type="Ensembl" id="ENSSFOP00015070659.1"/>
    </source>
</evidence>
<feature type="region of interest" description="Disordered" evidence="1">
    <location>
        <begin position="354"/>
        <end position="401"/>
    </location>
</feature>
<feature type="compositionally biased region" description="Basic and acidic residues" evidence="1">
    <location>
        <begin position="839"/>
        <end position="854"/>
    </location>
</feature>
<dbReference type="RefSeq" id="XP_029107080.1">
    <property type="nucleotide sequence ID" value="XM_029251247.1"/>
</dbReference>
<evidence type="ECO:0000256" key="1">
    <source>
        <dbReference type="SAM" id="MobiDB-lite"/>
    </source>
</evidence>
<feature type="region of interest" description="Disordered" evidence="1">
    <location>
        <begin position="166"/>
        <end position="219"/>
    </location>
</feature>
<dbReference type="OrthoDB" id="9907594at2759"/>
<reference evidence="2 3" key="1">
    <citation type="submission" date="2019-04" db="EMBL/GenBank/DDBJ databases">
        <authorList>
            <consortium name="Wellcome Sanger Institute Data Sharing"/>
        </authorList>
    </citation>
    <scope>NUCLEOTIDE SEQUENCE [LARGE SCALE GENOMIC DNA]</scope>
</reference>
<gene>
    <name evidence="2" type="primary">mlip</name>
</gene>
<proteinExistence type="predicted"/>
<dbReference type="AlphaFoldDB" id="A0A8C9W9I1"/>
<sequence>MAKDTRAALPGSDDQGLQKVPTEVSPARLLCFTFVPVVKQLPLKTQVNPRGDRGDPSSRPSKAAGQKMTEDGFFKAEVVYIGDSDEGEAGGLWARQNVDDLSIQEETQAQFKIPADHITQSSPTTPPISLRTKTCFINMSPVPRPPALDIFSGSQSSAALSCRRVSPCGEVSSPSLSNRVCGEGERATPVLSPEVPSSEEGSPSLASSKESVLSKDWGRPESCSSTLQQFTSERSLVSPCPSVGSGVFSPTLLKVSRHSLASGSSLAQAIPSCFTSSDSLAPSPRPLSPSTGRPRRRPPPTRLSLLTAILRKGRLPLLSPSLQRPYSPCWPISPASLSSCKACSAASSLSSIASTLQGSSRPQSPSSAERPTKPPLTALEAFRPSCPPSHHTESTCPPHIQSTAPFAKLHQNKPVTAINHRVTSARSPPSSLDRTDPVKTTFSGLHNLPPPVPGPVRLPSFPRLSSPSPKSTSSGDRPRSFPLLTVTPAKEDKEAGPSIPVQNVSKESPPKEPSQSFRPTPPPRSSSLSPPLCLSTFTPRWSSPRPSSPSSVSDCLTPPAFSSSSPALWTRAPSPSLSLSSTASLSSEHRPSGRTVDREGKKRKPYKIKSSYKALAAIPTNTLLLEQQAIDESVENEELSQDNTDKKDILETHSEMCSPSQFRQQSEELYAAIDEVLENPMPMRRSQSAPIALMKCVDPEVSKQFRYFPKSAGRETKYATLHLQQTGGYERNLTKPGVIRPATVIPKLQIEEDAEEFHPNPFRQYLEEILEKKVKHEHQVPSLPIHEKEALHSQEVSSRQSEQPVKVSSSRGSPASRLPSQETLNQGGATAGPKITITKTDEGDAHSTKDEPLKHPHTLFHSTQLEAELQETHI</sequence>
<evidence type="ECO:0008006" key="4">
    <source>
        <dbReference type="Google" id="ProtNLM"/>
    </source>
</evidence>
<feature type="compositionally biased region" description="Low complexity" evidence="1">
    <location>
        <begin position="572"/>
        <end position="586"/>
    </location>
</feature>
<dbReference type="Proteomes" id="UP000694397">
    <property type="component" value="Chromosome 4"/>
</dbReference>
<feature type="region of interest" description="Disordered" evidence="1">
    <location>
        <begin position="45"/>
        <end position="68"/>
    </location>
</feature>
<dbReference type="GeneTree" id="ENSGT00390000015862"/>
<reference evidence="2" key="3">
    <citation type="submission" date="2025-09" db="UniProtKB">
        <authorList>
            <consortium name="Ensembl"/>
        </authorList>
    </citation>
    <scope>IDENTIFICATION</scope>
</reference>
<protein>
    <recommendedName>
        <fullName evidence="4">Muscular LMNA-interacting protein-like</fullName>
    </recommendedName>
</protein>
<accession>A0A8C9W9I1</accession>
<dbReference type="PANTHER" id="PTHR31514:SF1">
    <property type="entry name" value="MUSCULAR LMNA-INTERACTING PROTEIN"/>
    <property type="match status" value="1"/>
</dbReference>
<organism evidence="2 3">
    <name type="scientific">Scleropages formosus</name>
    <name type="common">Asian bonytongue</name>
    <name type="synonym">Osteoglossum formosum</name>
    <dbReference type="NCBI Taxonomy" id="113540"/>
    <lineage>
        <taxon>Eukaryota</taxon>
        <taxon>Metazoa</taxon>
        <taxon>Chordata</taxon>
        <taxon>Craniata</taxon>
        <taxon>Vertebrata</taxon>
        <taxon>Euteleostomi</taxon>
        <taxon>Actinopterygii</taxon>
        <taxon>Neopterygii</taxon>
        <taxon>Teleostei</taxon>
        <taxon>Osteoglossocephala</taxon>
        <taxon>Osteoglossomorpha</taxon>
        <taxon>Osteoglossiformes</taxon>
        <taxon>Osteoglossidae</taxon>
        <taxon>Scleropages</taxon>
    </lineage>
</organism>
<feature type="region of interest" description="Disordered" evidence="1">
    <location>
        <begin position="789"/>
        <end position="860"/>
    </location>
</feature>
<feature type="compositionally biased region" description="Low complexity" evidence="1">
    <location>
        <begin position="276"/>
        <end position="292"/>
    </location>
</feature>
<feature type="compositionally biased region" description="Polar residues" evidence="1">
    <location>
        <begin position="794"/>
        <end position="828"/>
    </location>
</feature>
<keyword evidence="3" id="KW-1185">Reference proteome</keyword>
<feature type="region of interest" description="Disordered" evidence="1">
    <location>
        <begin position="420"/>
        <end position="532"/>
    </location>
</feature>
<feature type="compositionally biased region" description="Low complexity" evidence="1">
    <location>
        <begin position="457"/>
        <end position="474"/>
    </location>
</feature>
<feature type="compositionally biased region" description="Low complexity" evidence="1">
    <location>
        <begin position="189"/>
        <end position="208"/>
    </location>
</feature>
<dbReference type="GeneID" id="108932880"/>
<feature type="region of interest" description="Disordered" evidence="1">
    <location>
        <begin position="1"/>
        <end position="20"/>
    </location>
</feature>
<feature type="compositionally biased region" description="Polar residues" evidence="1">
    <location>
        <begin position="421"/>
        <end position="444"/>
    </location>
</feature>